<dbReference type="AlphaFoldDB" id="A0A9P5TP35"/>
<evidence type="ECO:0000313" key="3">
    <source>
        <dbReference type="Proteomes" id="UP000724874"/>
    </source>
</evidence>
<proteinExistence type="predicted"/>
<accession>A0A9P5TP35</accession>
<dbReference type="SUPFAM" id="SSF56399">
    <property type="entry name" value="ADP-ribosylation"/>
    <property type="match status" value="1"/>
</dbReference>
<reference evidence="2" key="1">
    <citation type="submission" date="2020-11" db="EMBL/GenBank/DDBJ databases">
        <authorList>
            <consortium name="DOE Joint Genome Institute"/>
            <person name="Ahrendt S."/>
            <person name="Riley R."/>
            <person name="Andreopoulos W."/>
            <person name="LaButti K."/>
            <person name="Pangilinan J."/>
            <person name="Ruiz-duenas F.J."/>
            <person name="Barrasa J.M."/>
            <person name="Sanchez-Garcia M."/>
            <person name="Camarero S."/>
            <person name="Miyauchi S."/>
            <person name="Serrano A."/>
            <person name="Linde D."/>
            <person name="Babiker R."/>
            <person name="Drula E."/>
            <person name="Ayuso-Fernandez I."/>
            <person name="Pacheco R."/>
            <person name="Padilla G."/>
            <person name="Ferreira P."/>
            <person name="Barriuso J."/>
            <person name="Kellner H."/>
            <person name="Castanera R."/>
            <person name="Alfaro M."/>
            <person name="Ramirez L."/>
            <person name="Pisabarro A.G."/>
            <person name="Kuo A."/>
            <person name="Tritt A."/>
            <person name="Lipzen A."/>
            <person name="He G."/>
            <person name="Yan M."/>
            <person name="Ng V."/>
            <person name="Cullen D."/>
            <person name="Martin F."/>
            <person name="Rosso M.-N."/>
            <person name="Henrissat B."/>
            <person name="Hibbett D."/>
            <person name="Martinez A.T."/>
            <person name="Grigoriev I.V."/>
        </authorList>
    </citation>
    <scope>NUCLEOTIDE SEQUENCE</scope>
    <source>
        <strain evidence="2">AH 44721</strain>
    </source>
</reference>
<name>A0A9P5TP35_GYMJU</name>
<dbReference type="EMBL" id="JADNYJ010000044">
    <property type="protein sequence ID" value="KAF8901077.1"/>
    <property type="molecule type" value="Genomic_DNA"/>
</dbReference>
<feature type="compositionally biased region" description="Polar residues" evidence="1">
    <location>
        <begin position="74"/>
        <end position="84"/>
    </location>
</feature>
<sequence length="479" mass="52696">MQDPLLPKSSVDDDIVMVDVSELDSDDDSFGSDFDALTEADDLPEKPERSNLPSYALIAQTPTAVEPPRPPSPAKSTAQRTSKPVQAESRPQPPYPRPGSMCVICKIKPVYHDERGSFPTCGITCAQKLQATKIPQSTIMQGHMNNPRNYYDLRSGPSGHTNEPWQISSARTGQIRMCEVGYTPIFTASSQPMTEQLHPPGPIEMCDYCKKRPKVILNGKKFPHCGRTCRDNAKMATVAATSATCKTCLACWKAERSRDSSDFCSQLCEMGIENRAPILVEVPRGHASFKKVAEVFTDSWKKIRGSGTIPTIKKIYMVYTSASSRSKQDQYRNRLSQSSLFQRKANSQSAWLGTPPECGFGDAGNVEPCSSKKCLLCSVVRSSVSPEHFPEGIPTTTLLPRAIEIASNARRRTSKVVLLTSVAFGSIVEKSDLRGPLPPQGYDSVHLVSYPRFGGKLDLGETFVFNDAAIKPKYLISFE</sequence>
<feature type="compositionally biased region" description="Acidic residues" evidence="1">
    <location>
        <begin position="22"/>
        <end position="42"/>
    </location>
</feature>
<comment type="caution">
    <text evidence="2">The sequence shown here is derived from an EMBL/GenBank/DDBJ whole genome shotgun (WGS) entry which is preliminary data.</text>
</comment>
<evidence type="ECO:0000256" key="1">
    <source>
        <dbReference type="SAM" id="MobiDB-lite"/>
    </source>
</evidence>
<dbReference type="OrthoDB" id="9514740at2759"/>
<evidence type="ECO:0000313" key="2">
    <source>
        <dbReference type="EMBL" id="KAF8901077.1"/>
    </source>
</evidence>
<protein>
    <submittedName>
        <fullName evidence="2">Uncharacterized protein</fullName>
    </submittedName>
</protein>
<organism evidence="2 3">
    <name type="scientific">Gymnopilus junonius</name>
    <name type="common">Spectacular rustgill mushroom</name>
    <name type="synonym">Gymnopilus spectabilis subsp. junonius</name>
    <dbReference type="NCBI Taxonomy" id="109634"/>
    <lineage>
        <taxon>Eukaryota</taxon>
        <taxon>Fungi</taxon>
        <taxon>Dikarya</taxon>
        <taxon>Basidiomycota</taxon>
        <taxon>Agaricomycotina</taxon>
        <taxon>Agaricomycetes</taxon>
        <taxon>Agaricomycetidae</taxon>
        <taxon>Agaricales</taxon>
        <taxon>Agaricineae</taxon>
        <taxon>Hymenogastraceae</taxon>
        <taxon>Gymnopilus</taxon>
    </lineage>
</organism>
<dbReference type="Gene3D" id="3.90.228.10">
    <property type="match status" value="1"/>
</dbReference>
<gene>
    <name evidence="2" type="ORF">CPB84DRAFT_1847047</name>
</gene>
<dbReference type="Proteomes" id="UP000724874">
    <property type="component" value="Unassembled WGS sequence"/>
</dbReference>
<keyword evidence="3" id="KW-1185">Reference proteome</keyword>
<feature type="region of interest" description="Disordered" evidence="1">
    <location>
        <begin position="22"/>
        <end position="98"/>
    </location>
</feature>